<feature type="region of interest" description="Disordered" evidence="1">
    <location>
        <begin position="1"/>
        <end position="101"/>
    </location>
</feature>
<feature type="non-terminal residue" evidence="2">
    <location>
        <position position="128"/>
    </location>
</feature>
<feature type="non-terminal residue" evidence="2">
    <location>
        <position position="1"/>
    </location>
</feature>
<dbReference type="AlphaFoldDB" id="C1JH62"/>
<protein>
    <submittedName>
        <fullName evidence="2">Ant2_I</fullName>
    </submittedName>
</protein>
<name>C1JH62_9HYPH</name>
<organism evidence="2">
    <name type="scientific">Pannonibacter phragmitetus</name>
    <dbReference type="NCBI Taxonomy" id="121719"/>
    <lineage>
        <taxon>Bacteria</taxon>
        <taxon>Pseudomonadati</taxon>
        <taxon>Pseudomonadota</taxon>
        <taxon>Alphaproteobacteria</taxon>
        <taxon>Hyphomicrobiales</taxon>
        <taxon>Stappiaceae</taxon>
        <taxon>Pannonibacter</taxon>
    </lineage>
</organism>
<gene>
    <name evidence="2" type="primary">ant2_I</name>
</gene>
<dbReference type="EMBL" id="FJ644665">
    <property type="protein sequence ID" value="ACN93663.1"/>
    <property type="molecule type" value="Genomic_DNA"/>
</dbReference>
<proteinExistence type="predicted"/>
<evidence type="ECO:0000313" key="2">
    <source>
        <dbReference type="EMBL" id="ACN93663.1"/>
    </source>
</evidence>
<feature type="compositionally biased region" description="Gly residues" evidence="1">
    <location>
        <begin position="35"/>
        <end position="50"/>
    </location>
</feature>
<accession>C1JH62</accession>
<feature type="compositionally biased region" description="Basic residues" evidence="1">
    <location>
        <begin position="57"/>
        <end position="69"/>
    </location>
</feature>
<reference evidence="2" key="1">
    <citation type="submission" date="2009-01" db="EMBL/GenBank/DDBJ databases">
        <authorList>
            <person name="Ming D.S."/>
            <person name="Su Z.J."/>
        </authorList>
    </citation>
    <scope>NUCLEOTIDE SEQUENCE</scope>
    <source>
        <strain evidence="2">31801</strain>
    </source>
</reference>
<evidence type="ECO:0000256" key="1">
    <source>
        <dbReference type="SAM" id="MobiDB-lite"/>
    </source>
</evidence>
<sequence length="128" mass="13295">LLQRTGRPDQGAGRGLWPREQPHLRAVDGGRCASGDGGPGTAGSGAGRGHPSGHFGRCSRGHCHRRRAAGRCGTGSGGSVLRAHHRAGAGSGAPDRKADPARRFLNQTVMMVLIKVPRSSAQSGRFRS</sequence>